<accession>A0ABP7AMS1</accession>
<evidence type="ECO:0000313" key="2">
    <source>
        <dbReference type="Proteomes" id="UP001500711"/>
    </source>
</evidence>
<dbReference type="SMART" id="SM00028">
    <property type="entry name" value="TPR"/>
    <property type="match status" value="3"/>
</dbReference>
<dbReference type="RefSeq" id="WP_346129562.1">
    <property type="nucleotide sequence ID" value="NZ_BAABBE010000005.1"/>
</dbReference>
<dbReference type="EMBL" id="BAABBE010000005">
    <property type="protein sequence ID" value="GAA3635829.1"/>
    <property type="molecule type" value="Genomic_DNA"/>
</dbReference>
<dbReference type="SUPFAM" id="SSF48452">
    <property type="entry name" value="TPR-like"/>
    <property type="match status" value="1"/>
</dbReference>
<sequence>MQLPTPPHAFVDRVDVLRTLDEALAKHERRPALFVLTGMAGVGKSAAAAHWAHVNQHRFDGGALYADLDNHRNQRGVGISDLVAMFLRGLGVHNSYIPPTTAERIALFRSRTADKRFLVLLDGVDEPAQARSVVPSSSGSVVVVTSRQRLAGLTIDGAEFVDLSPLGTADSANLMAGMIPAGRIDADRGAFQHLVRLCAGLPLALRVAGAGLTHHRRWSVARFVEHLSDDHERLTRLAFEGAGGSVAQMFDTAYADLSEDVRRLYRCLGLHPGPHFSAALAAAAADLADPDELLDELCAANLLEEIGDDRFRFHQLIALHARKRAETELSGEERAEVVRRIVDWFELGAAAADVAVLAGRWRLSEPDLSAWPVQFDSAAAMTWLSAERPNLLAVMRTAAQFGWHDAAWRMCDSLWGYYHSSKQYADWIDAHRLGIDAAQLSGSPLVEAHLRNRLARAHIEMRDFAAAAEQLDEAAALPSDERVTAVLMESRGLLYREQHRYPEAADVFRELVARQREAGDDRAFVLQSYQLGDVLVRAEHAEQAVPVLTAALRMMKRLRNEELVEARVRIVLGAAYCRLRKYNDARSELESAVEVTHARQQPVKEAQALEELVGVAQAASDGALFESVTRRLARLYEAAGNPRSAEVHRWIEAGHRREDT</sequence>
<dbReference type="Proteomes" id="UP001500711">
    <property type="component" value="Unassembled WGS sequence"/>
</dbReference>
<dbReference type="PRINTS" id="PR00364">
    <property type="entry name" value="DISEASERSIST"/>
</dbReference>
<dbReference type="Gene3D" id="1.25.40.10">
    <property type="entry name" value="Tetratricopeptide repeat domain"/>
    <property type="match status" value="1"/>
</dbReference>
<dbReference type="InterPro" id="IPR011990">
    <property type="entry name" value="TPR-like_helical_dom_sf"/>
</dbReference>
<comment type="caution">
    <text evidence="1">The sequence shown here is derived from an EMBL/GenBank/DDBJ whole genome shotgun (WGS) entry which is preliminary data.</text>
</comment>
<dbReference type="InterPro" id="IPR019734">
    <property type="entry name" value="TPR_rpt"/>
</dbReference>
<keyword evidence="2" id="KW-1185">Reference proteome</keyword>
<dbReference type="InterPro" id="IPR027417">
    <property type="entry name" value="P-loop_NTPase"/>
</dbReference>
<organism evidence="1 2">
    <name type="scientific">Lentzea roselyniae</name>
    <dbReference type="NCBI Taxonomy" id="531940"/>
    <lineage>
        <taxon>Bacteria</taxon>
        <taxon>Bacillati</taxon>
        <taxon>Actinomycetota</taxon>
        <taxon>Actinomycetes</taxon>
        <taxon>Pseudonocardiales</taxon>
        <taxon>Pseudonocardiaceae</taxon>
        <taxon>Lentzea</taxon>
    </lineage>
</organism>
<proteinExistence type="predicted"/>
<protein>
    <submittedName>
        <fullName evidence="1">Tetratricopeptide repeat protein</fullName>
    </submittedName>
</protein>
<gene>
    <name evidence="1" type="ORF">GCM10022267_23040</name>
</gene>
<dbReference type="PANTHER" id="PTHR47691">
    <property type="entry name" value="REGULATOR-RELATED"/>
    <property type="match status" value="1"/>
</dbReference>
<name>A0ABP7AMS1_9PSEU</name>
<dbReference type="Gene3D" id="3.40.50.300">
    <property type="entry name" value="P-loop containing nucleotide triphosphate hydrolases"/>
    <property type="match status" value="1"/>
</dbReference>
<dbReference type="SUPFAM" id="SSF52540">
    <property type="entry name" value="P-loop containing nucleoside triphosphate hydrolases"/>
    <property type="match status" value="1"/>
</dbReference>
<dbReference type="PANTHER" id="PTHR47691:SF3">
    <property type="entry name" value="HTH-TYPE TRANSCRIPTIONAL REGULATOR RV0890C-RELATED"/>
    <property type="match status" value="1"/>
</dbReference>
<reference evidence="2" key="1">
    <citation type="journal article" date="2019" name="Int. J. Syst. Evol. Microbiol.">
        <title>The Global Catalogue of Microorganisms (GCM) 10K type strain sequencing project: providing services to taxonomists for standard genome sequencing and annotation.</title>
        <authorList>
            <consortium name="The Broad Institute Genomics Platform"/>
            <consortium name="The Broad Institute Genome Sequencing Center for Infectious Disease"/>
            <person name="Wu L."/>
            <person name="Ma J."/>
        </authorList>
    </citation>
    <scope>NUCLEOTIDE SEQUENCE [LARGE SCALE GENOMIC DNA]</scope>
    <source>
        <strain evidence="2">JCM 17494</strain>
    </source>
</reference>
<evidence type="ECO:0000313" key="1">
    <source>
        <dbReference type="EMBL" id="GAA3635829.1"/>
    </source>
</evidence>